<dbReference type="InterPro" id="IPR040348">
    <property type="entry name" value="POLAR-like"/>
</dbReference>
<evidence type="ECO:0000313" key="4">
    <source>
        <dbReference type="Proteomes" id="UP001642360"/>
    </source>
</evidence>
<feature type="coiled-coil region" evidence="1">
    <location>
        <begin position="165"/>
        <end position="236"/>
    </location>
</feature>
<name>A0ABC8RXA1_9AQUA</name>
<feature type="region of interest" description="Disordered" evidence="2">
    <location>
        <begin position="50"/>
        <end position="81"/>
    </location>
</feature>
<evidence type="ECO:0000256" key="1">
    <source>
        <dbReference type="SAM" id="Coils"/>
    </source>
</evidence>
<comment type="caution">
    <text evidence="3">The sequence shown here is derived from an EMBL/GenBank/DDBJ whole genome shotgun (WGS) entry which is preliminary data.</text>
</comment>
<sequence>MDGHDYSGDPIVADMAKQRRKVTGSFGCLSPWSIFSHWLCWLDKKSKGQRRRLEREKVEKPKNTEKAKGQCSSSASDESGQYTNNEASFNVGVGFGLVYLMAASTNEVKKMMELRTQMEMLLQNLREKLPIQWKDTLKPSASNIETNPVCSRSLNCDTSNQETSTDGMEHLEAELEAELERLELHLDTEVMGKYTEQERIERRLCEILELRQQERIKELEAALECAMDKLNETEREVAWWRDTARLISQRLPDTPPLLK</sequence>
<dbReference type="PANTHER" id="PTHR33476">
    <property type="entry name" value="EMB|CAB62613.1"/>
    <property type="match status" value="1"/>
</dbReference>
<dbReference type="Proteomes" id="UP001642360">
    <property type="component" value="Unassembled WGS sequence"/>
</dbReference>
<evidence type="ECO:0000256" key="2">
    <source>
        <dbReference type="SAM" id="MobiDB-lite"/>
    </source>
</evidence>
<reference evidence="3 4" key="1">
    <citation type="submission" date="2024-02" db="EMBL/GenBank/DDBJ databases">
        <authorList>
            <person name="Vignale AGUSTIN F."/>
            <person name="Sosa J E."/>
            <person name="Modenutti C."/>
        </authorList>
    </citation>
    <scope>NUCLEOTIDE SEQUENCE [LARGE SCALE GENOMIC DNA]</scope>
</reference>
<dbReference type="AlphaFoldDB" id="A0ABC8RXA1"/>
<feature type="compositionally biased region" description="Polar residues" evidence="2">
    <location>
        <begin position="70"/>
        <end position="81"/>
    </location>
</feature>
<accession>A0ABC8RXA1</accession>
<keyword evidence="4" id="KW-1185">Reference proteome</keyword>
<evidence type="ECO:0000313" key="3">
    <source>
        <dbReference type="EMBL" id="CAK9146652.1"/>
    </source>
</evidence>
<protein>
    <submittedName>
        <fullName evidence="3">Uncharacterized protein</fullName>
    </submittedName>
</protein>
<organism evidence="3 4">
    <name type="scientific">Ilex paraguariensis</name>
    <name type="common">yerba mate</name>
    <dbReference type="NCBI Taxonomy" id="185542"/>
    <lineage>
        <taxon>Eukaryota</taxon>
        <taxon>Viridiplantae</taxon>
        <taxon>Streptophyta</taxon>
        <taxon>Embryophyta</taxon>
        <taxon>Tracheophyta</taxon>
        <taxon>Spermatophyta</taxon>
        <taxon>Magnoliopsida</taxon>
        <taxon>eudicotyledons</taxon>
        <taxon>Gunneridae</taxon>
        <taxon>Pentapetalae</taxon>
        <taxon>asterids</taxon>
        <taxon>campanulids</taxon>
        <taxon>Aquifoliales</taxon>
        <taxon>Aquifoliaceae</taxon>
        <taxon>Ilex</taxon>
    </lineage>
</organism>
<keyword evidence="1" id="KW-0175">Coiled coil</keyword>
<dbReference type="EMBL" id="CAUOFW020001602">
    <property type="protein sequence ID" value="CAK9146652.1"/>
    <property type="molecule type" value="Genomic_DNA"/>
</dbReference>
<feature type="compositionally biased region" description="Basic and acidic residues" evidence="2">
    <location>
        <begin position="50"/>
        <end position="68"/>
    </location>
</feature>
<gene>
    <name evidence="3" type="ORF">ILEXP_LOCUS14507</name>
</gene>
<dbReference type="PANTHER" id="PTHR33476:SF22">
    <property type="entry name" value="PROTEIN POLAR LOCALIZATION DURING ASYMMETRIC DIVISION AND REDISTRIBUTION"/>
    <property type="match status" value="1"/>
</dbReference>
<proteinExistence type="predicted"/>